<sequence>MEVPVTVVPQKPTFIFDRTNVETDLNQAFDRELSLRWQFLQVRADKSLPFVLLPRLIRPPQYLDNLDQEKRIDGLCVIVAKLKSLYKGGELRLNGIAPCQLRLANSLSKIWHFLHIGKVTPYPPNFSFCYELAPGVVPTIMTEADHGRISAKEIHELKRLIEDKRYNWFLNHQMEGRDRIMLIDTRIGELEAGMTRRHNSISKEYKAWVENIGDKALVLDDPFEKIPGIDIESGRYRWFNLERQLLKEKRTLEAERRVYGCMFGDLLAAITNGLIEKGEMEEMEEMEEGDPPAPGKDEVIGGSNGEPDIYSAN</sequence>
<accession>A0A428TN12</accession>
<proteinExistence type="predicted"/>
<feature type="region of interest" description="Disordered" evidence="1">
    <location>
        <begin position="281"/>
        <end position="313"/>
    </location>
</feature>
<keyword evidence="3" id="KW-1185">Reference proteome</keyword>
<protein>
    <submittedName>
        <fullName evidence="2">Uncharacterized protein</fullName>
    </submittedName>
</protein>
<dbReference type="Proteomes" id="UP000288429">
    <property type="component" value="Unassembled WGS sequence"/>
</dbReference>
<comment type="caution">
    <text evidence="2">The sequence shown here is derived from an EMBL/GenBank/DDBJ whole genome shotgun (WGS) entry which is preliminary data.</text>
</comment>
<organism evidence="2 3">
    <name type="scientific">Fusarium ambrosium</name>
    <dbReference type="NCBI Taxonomy" id="131363"/>
    <lineage>
        <taxon>Eukaryota</taxon>
        <taxon>Fungi</taxon>
        <taxon>Dikarya</taxon>
        <taxon>Ascomycota</taxon>
        <taxon>Pezizomycotina</taxon>
        <taxon>Sordariomycetes</taxon>
        <taxon>Hypocreomycetidae</taxon>
        <taxon>Hypocreales</taxon>
        <taxon>Nectriaceae</taxon>
        <taxon>Fusarium</taxon>
        <taxon>Fusarium solani species complex</taxon>
    </lineage>
</organism>
<dbReference type="AlphaFoldDB" id="A0A428TN12"/>
<reference evidence="2 3" key="1">
    <citation type="submission" date="2017-06" db="EMBL/GenBank/DDBJ databases">
        <title>Cmopartive genomic analysis of Ambrosia Fusariam Clade fungi.</title>
        <authorList>
            <person name="Stajich J.E."/>
            <person name="Carrillo J."/>
            <person name="Kijimoto T."/>
            <person name="Eskalen A."/>
            <person name="O'Donnell K."/>
            <person name="Kasson M."/>
        </authorList>
    </citation>
    <scope>NUCLEOTIDE SEQUENCE [LARGE SCALE GENOMIC DNA]</scope>
    <source>
        <strain evidence="2 3">NRRL 20438</strain>
    </source>
</reference>
<evidence type="ECO:0000313" key="3">
    <source>
        <dbReference type="Proteomes" id="UP000288429"/>
    </source>
</evidence>
<dbReference type="EMBL" id="NIZV01000164">
    <property type="protein sequence ID" value="RSM03382.1"/>
    <property type="molecule type" value="Genomic_DNA"/>
</dbReference>
<name>A0A428TN12_9HYPO</name>
<evidence type="ECO:0000256" key="1">
    <source>
        <dbReference type="SAM" id="MobiDB-lite"/>
    </source>
</evidence>
<evidence type="ECO:0000313" key="2">
    <source>
        <dbReference type="EMBL" id="RSM03382.1"/>
    </source>
</evidence>
<feature type="compositionally biased region" description="Acidic residues" evidence="1">
    <location>
        <begin position="281"/>
        <end position="290"/>
    </location>
</feature>
<gene>
    <name evidence="2" type="ORF">CDV31_010515</name>
</gene>